<organism evidence="2 3">
    <name type="scientific">Striga asiatica</name>
    <name type="common">Asiatic witchweed</name>
    <name type="synonym">Buchnera asiatica</name>
    <dbReference type="NCBI Taxonomy" id="4170"/>
    <lineage>
        <taxon>Eukaryota</taxon>
        <taxon>Viridiplantae</taxon>
        <taxon>Streptophyta</taxon>
        <taxon>Embryophyta</taxon>
        <taxon>Tracheophyta</taxon>
        <taxon>Spermatophyta</taxon>
        <taxon>Magnoliopsida</taxon>
        <taxon>eudicotyledons</taxon>
        <taxon>Gunneridae</taxon>
        <taxon>Pentapetalae</taxon>
        <taxon>asterids</taxon>
        <taxon>lamiids</taxon>
        <taxon>Lamiales</taxon>
        <taxon>Orobanchaceae</taxon>
        <taxon>Buchnereae</taxon>
        <taxon>Striga</taxon>
    </lineage>
</organism>
<accession>A0A5A7R3R5</accession>
<protein>
    <submittedName>
        <fullName evidence="2">UDP-Glycosyltransferase superfamily protein</fullName>
    </submittedName>
</protein>
<dbReference type="EMBL" id="BKCP01010259">
    <property type="protein sequence ID" value="GER52305.1"/>
    <property type="molecule type" value="Genomic_DNA"/>
</dbReference>
<proteinExistence type="predicted"/>
<sequence>DSQNSAIVINDAVEDAFAFGVLQLSTNIILTKTYRGVEGKYMDYLSTLCARKIVPTGPLINNIVVGEFEGEKVAAAVEEVFFGGERFRERARELSKKMRAEEEEENGYEVADELRNLILQNVSTLEALAFGVSILEACGYRSVRLSTLDP</sequence>
<keyword evidence="2" id="KW-0808">Transferase</keyword>
<reference evidence="3" key="1">
    <citation type="journal article" date="2019" name="Curr. Biol.">
        <title>Genome Sequence of Striga asiatica Provides Insight into the Evolution of Plant Parasitism.</title>
        <authorList>
            <person name="Yoshida S."/>
            <person name="Kim S."/>
            <person name="Wafula E.K."/>
            <person name="Tanskanen J."/>
            <person name="Kim Y.M."/>
            <person name="Honaas L."/>
            <person name="Yang Z."/>
            <person name="Spallek T."/>
            <person name="Conn C.E."/>
            <person name="Ichihashi Y."/>
            <person name="Cheong K."/>
            <person name="Cui S."/>
            <person name="Der J.P."/>
            <person name="Gundlach H."/>
            <person name="Jiao Y."/>
            <person name="Hori C."/>
            <person name="Ishida J.K."/>
            <person name="Kasahara H."/>
            <person name="Kiba T."/>
            <person name="Kim M.S."/>
            <person name="Koo N."/>
            <person name="Laohavisit A."/>
            <person name="Lee Y.H."/>
            <person name="Lumba S."/>
            <person name="McCourt P."/>
            <person name="Mortimer J.C."/>
            <person name="Mutuku J.M."/>
            <person name="Nomura T."/>
            <person name="Sasaki-Sekimoto Y."/>
            <person name="Seto Y."/>
            <person name="Wang Y."/>
            <person name="Wakatake T."/>
            <person name="Sakakibara H."/>
            <person name="Demura T."/>
            <person name="Yamaguchi S."/>
            <person name="Yoneyama K."/>
            <person name="Manabe R.I."/>
            <person name="Nelson D.C."/>
            <person name="Schulman A.H."/>
            <person name="Timko M.P."/>
            <person name="dePamphilis C.W."/>
            <person name="Choi D."/>
            <person name="Shirasu K."/>
        </authorList>
    </citation>
    <scope>NUCLEOTIDE SEQUENCE [LARGE SCALE GENOMIC DNA]</scope>
    <source>
        <strain evidence="3">cv. UVA1</strain>
    </source>
</reference>
<keyword evidence="1" id="KW-0175">Coiled coil</keyword>
<evidence type="ECO:0000256" key="1">
    <source>
        <dbReference type="SAM" id="Coils"/>
    </source>
</evidence>
<dbReference type="AlphaFoldDB" id="A0A5A7R3R5"/>
<evidence type="ECO:0000313" key="2">
    <source>
        <dbReference type="EMBL" id="GER52305.1"/>
    </source>
</evidence>
<dbReference type="Proteomes" id="UP000325081">
    <property type="component" value="Unassembled WGS sequence"/>
</dbReference>
<evidence type="ECO:0000313" key="3">
    <source>
        <dbReference type="Proteomes" id="UP000325081"/>
    </source>
</evidence>
<comment type="caution">
    <text evidence="2">The sequence shown here is derived from an EMBL/GenBank/DDBJ whole genome shotgun (WGS) entry which is preliminary data.</text>
</comment>
<feature type="coiled-coil region" evidence="1">
    <location>
        <begin position="84"/>
        <end position="111"/>
    </location>
</feature>
<name>A0A5A7R3R5_STRAF</name>
<keyword evidence="3" id="KW-1185">Reference proteome</keyword>
<gene>
    <name evidence="2" type="ORF">STAS_29753</name>
</gene>
<dbReference type="GO" id="GO:0016740">
    <property type="term" value="F:transferase activity"/>
    <property type="evidence" value="ECO:0007669"/>
    <property type="project" value="UniProtKB-KW"/>
</dbReference>
<feature type="non-terminal residue" evidence="2">
    <location>
        <position position="1"/>
    </location>
</feature>
<dbReference type="OrthoDB" id="1742328at2759"/>